<proteinExistence type="predicted"/>
<reference evidence="2 3" key="1">
    <citation type="submission" date="2020-09" db="EMBL/GenBank/DDBJ databases">
        <title>The genomes of Klebsiella penumoniae phages isolated from sewage.</title>
        <authorList>
            <person name="Fang Q."/>
            <person name="Feng Y."/>
            <person name="Zong Z."/>
        </authorList>
    </citation>
    <scope>NUCLEOTIDE SEQUENCE [LARGE SCALE GENOMIC DNA]</scope>
    <source>
        <strain evidence="2 3">066024</strain>
    </source>
</reference>
<dbReference type="EMBL" id="MW042792">
    <property type="protein sequence ID" value="QOV06638.1"/>
    <property type="molecule type" value="Genomic_DNA"/>
</dbReference>
<evidence type="ECO:0000313" key="2">
    <source>
        <dbReference type="EMBL" id="QOV06638.1"/>
    </source>
</evidence>
<dbReference type="Gene3D" id="3.90.75.10">
    <property type="entry name" value="Homing Intron 3 (I-ppo) Encoded Endonuclease, Chain A"/>
    <property type="match status" value="1"/>
</dbReference>
<name>A0A7S6R814_9CAUD</name>
<protein>
    <recommendedName>
        <fullName evidence="1">HNH nuclease domain-containing protein</fullName>
    </recommendedName>
</protein>
<accession>A0A7S6R814</accession>
<dbReference type="Proteomes" id="UP000593618">
    <property type="component" value="Segment"/>
</dbReference>
<organism evidence="2 3">
    <name type="scientific">Klebsiella phage 066024</name>
    <dbReference type="NCBI Taxonomy" id="2777387"/>
    <lineage>
        <taxon>Viruses</taxon>
        <taxon>Duplodnaviria</taxon>
        <taxon>Heunggongvirae</taxon>
        <taxon>Uroviricota</taxon>
        <taxon>Caudoviricetes</taxon>
        <taxon>Autographivirales</taxon>
        <taxon>Autotranscriptaviridae</taxon>
        <taxon>Studiervirinae</taxon>
        <taxon>Przondovirus</taxon>
        <taxon>Przondovirus pv066024</taxon>
        <taxon>Przondovirus Kp1</taxon>
    </lineage>
</organism>
<dbReference type="InterPro" id="IPR003615">
    <property type="entry name" value="HNH_nuc"/>
</dbReference>
<keyword evidence="3" id="KW-1185">Reference proteome</keyword>
<evidence type="ECO:0000259" key="1">
    <source>
        <dbReference type="Pfam" id="PF13392"/>
    </source>
</evidence>
<evidence type="ECO:0000313" key="3">
    <source>
        <dbReference type="Proteomes" id="UP000593618"/>
    </source>
</evidence>
<feature type="domain" description="HNH nuclease" evidence="1">
    <location>
        <begin position="41"/>
        <end position="80"/>
    </location>
</feature>
<dbReference type="InterPro" id="IPR044925">
    <property type="entry name" value="His-Me_finger_sf"/>
</dbReference>
<dbReference type="InterPro" id="IPR044930">
    <property type="entry name" value="Homing_endonuclease_His-Me"/>
</dbReference>
<gene>
    <name evidence="2" type="ORF">FEDJNAKO_00050</name>
</gene>
<dbReference type="GO" id="GO:0004519">
    <property type="term" value="F:endonuclease activity"/>
    <property type="evidence" value="ECO:0007669"/>
    <property type="project" value="InterPro"/>
</dbReference>
<sequence>MSILDTLRGKSTVTASGCWELNLAPSRDGYKQIRINGTKQYAHRLAVGAQKGEIVMHHCDNPGCCNPEHLSIATQKENVRDMFNKGRSNRQKLTDAIAITIRKSVEKNRVLAERYGVSEQLICDIKKGRAYVHLQ</sequence>
<dbReference type="SUPFAM" id="SSF54060">
    <property type="entry name" value="His-Me finger endonucleases"/>
    <property type="match status" value="1"/>
</dbReference>
<dbReference type="Pfam" id="PF13392">
    <property type="entry name" value="HNH_3"/>
    <property type="match status" value="1"/>
</dbReference>